<keyword evidence="15" id="KW-0732">Signal</keyword>
<dbReference type="PANTHER" id="PTHR39083:SF1">
    <property type="entry name" value="CYCLIC DI-GMP-BINDING PROTEIN"/>
    <property type="match status" value="1"/>
</dbReference>
<dbReference type="EMBL" id="JAERKB010000002">
    <property type="protein sequence ID" value="MBS0967972.1"/>
    <property type="molecule type" value="Genomic_DNA"/>
</dbReference>
<evidence type="ECO:0000256" key="13">
    <source>
        <dbReference type="ARBA" id="ARBA00023136"/>
    </source>
</evidence>
<dbReference type="Pfam" id="PF03170">
    <property type="entry name" value="BcsB"/>
    <property type="match status" value="1"/>
</dbReference>
<evidence type="ECO:0000256" key="1">
    <source>
        <dbReference type="ARBA" id="ARBA00002057"/>
    </source>
</evidence>
<sequence length="796" mass="86217">MNPTRFLAALRRTRPWLAAGLALLPLAVGQAEPAALDLSTLPRPADNAPQPDAVPPAPDMPAPDVPAPEAAVPDIALTQGVTTSLTLAEMGQQNGLTLSGGQLHSGVIFTLPGDQVMTNARLTLVLKVSPALLARDTSLQLMLNGQPLGALPLTGDGSRDNEYELDIPAAMVVSSNNLSFQVQDSNAMQCERDLSDKYWVTVLPKTRLQLEGQRLNIGRDLGHFPRPFFDPLQMKASQVTMVFPASLQPAEVSAAATVASYLGMRAGYRGIDFPVALDRLPEQNGIVFGKPGDRIGTLTLPAATGPQLQVIDNPINPVYKLLLVMGSDPQQLRQAAWRLVNAPLPAGQSTLPVVPHAIPPRQPYDAPRWINTHAPVSLKSLVANPDALTANGIYHDSIHVAFRAAPDLFMWDGDTIPVHLGYRFPTENWIDEDKSQLNVSINGTFLRNLTVNKNGLVESAWRALGGDTRQESTTLRLAPYLIYGDNQLTFYYAIAPKKDAPCNLLTSSNIKSRIDDDSYIDLTHTHHFSQLPNLSYYVGASFPFSRLADFSQTLLLLPAQPGAAELHTLLGLMGRAGNATGIPVAQVQVAFGVPGNTADRDVLAVAPLQDKAFTGALLRGTPFQPENDTLTVRTPDMPARLKAWATGDWFRTPVEADRYLSSTEAWRGFVSFPSAWAKNRVVVLATATDDDQLLKINQDLNTAAINAGVRGDLAVITDENGVRSFRVGPQFPVGQLPWYLMIVWYASQHIVVLSLVTLLFAAAIGLSIYVLLARHAAQRLAPHRGSAGKDFPDENE</sequence>
<accession>A0ABS5JDF9</accession>
<proteinExistence type="inferred from homology"/>
<keyword evidence="10 15" id="KW-0812">Transmembrane</keyword>
<evidence type="ECO:0000313" key="18">
    <source>
        <dbReference type="Proteomes" id="UP000680634"/>
    </source>
</evidence>
<evidence type="ECO:0000256" key="3">
    <source>
        <dbReference type="ARBA" id="ARBA00005186"/>
    </source>
</evidence>
<comment type="caution">
    <text evidence="17">The sequence shown here is derived from an EMBL/GenBank/DDBJ whole genome shotgun (WGS) entry which is preliminary data.</text>
</comment>
<dbReference type="InterPro" id="IPR018513">
    <property type="entry name" value="Cell_synthase_bac"/>
</dbReference>
<dbReference type="Gene3D" id="2.60.120.260">
    <property type="entry name" value="Galactose-binding domain-like"/>
    <property type="match status" value="2"/>
</dbReference>
<dbReference type="RefSeq" id="WP_212588831.1">
    <property type="nucleotide sequence ID" value="NZ_JAERKB010000002.1"/>
</dbReference>
<keyword evidence="9 15" id="KW-0973">c-di-GMP</keyword>
<evidence type="ECO:0000256" key="5">
    <source>
        <dbReference type="ARBA" id="ARBA00011437"/>
    </source>
</evidence>
<evidence type="ECO:0000256" key="9">
    <source>
        <dbReference type="ARBA" id="ARBA00022636"/>
    </source>
</evidence>
<comment type="pathway">
    <text evidence="3 15">Glycan metabolism; bacterial cellulose biosynthesis.</text>
</comment>
<evidence type="ECO:0000256" key="10">
    <source>
        <dbReference type="ARBA" id="ARBA00022692"/>
    </source>
</evidence>
<evidence type="ECO:0000256" key="15">
    <source>
        <dbReference type="RuleBase" id="RU365021"/>
    </source>
</evidence>
<comment type="similarity">
    <text evidence="4 15">Belongs to the AcsB/BcsB family.</text>
</comment>
<gene>
    <name evidence="17" type="primary">bcsB</name>
    <name evidence="17" type="ORF">JK232_03595</name>
</gene>
<keyword evidence="7 15" id="KW-1003">Cell membrane</keyword>
<keyword evidence="13 15" id="KW-0472">Membrane</keyword>
<feature type="compositionally biased region" description="Pro residues" evidence="16">
    <location>
        <begin position="52"/>
        <end position="66"/>
    </location>
</feature>
<keyword evidence="11 15" id="KW-0135">Cellulose biosynthesis</keyword>
<feature type="chain" id="PRO_5044954524" description="Cyclic di-GMP-binding protein" evidence="15">
    <location>
        <begin position="19"/>
        <end position="796"/>
    </location>
</feature>
<comment type="subcellular location">
    <subcellularLocation>
        <location evidence="2">Cell inner membrane</location>
        <topology evidence="2">Single-pass membrane protein</topology>
    </subcellularLocation>
</comment>
<name>A0ABS5JDF9_9GAMM</name>
<evidence type="ECO:0000256" key="2">
    <source>
        <dbReference type="ARBA" id="ARBA00004377"/>
    </source>
</evidence>
<organism evidence="17 18">
    <name type="scientific">Nissabacter archeti</name>
    <dbReference type="NCBI Taxonomy" id="1917880"/>
    <lineage>
        <taxon>Bacteria</taxon>
        <taxon>Pseudomonadati</taxon>
        <taxon>Pseudomonadota</taxon>
        <taxon>Gammaproteobacteria</taxon>
        <taxon>Enterobacterales</taxon>
        <taxon>Yersiniaceae</taxon>
        <taxon>Nissabacter</taxon>
    </lineage>
</organism>
<evidence type="ECO:0000256" key="6">
    <source>
        <dbReference type="ARBA" id="ARBA00021844"/>
    </source>
</evidence>
<evidence type="ECO:0000256" key="4">
    <source>
        <dbReference type="ARBA" id="ARBA00010714"/>
    </source>
</evidence>
<keyword evidence="8 15" id="KW-0997">Cell inner membrane</keyword>
<reference evidence="18" key="2">
    <citation type="submission" date="2023-07" db="EMBL/GenBank/DDBJ databases">
        <title>Genome-inferred correspondence between phylogeny and metabolic traits in the wild Drosophila gut microbiome.</title>
        <authorList>
            <person name="Bueno E."/>
            <person name="Blow F."/>
            <person name="Douglas A.E."/>
        </authorList>
    </citation>
    <scope>NUCLEOTIDE SEQUENCE [LARGE SCALE GENOMIC DNA]</scope>
    <source>
        <strain evidence="18">JGM97</strain>
    </source>
</reference>
<evidence type="ECO:0000256" key="14">
    <source>
        <dbReference type="ARBA" id="ARBA00033444"/>
    </source>
</evidence>
<dbReference type="NCBIfam" id="NF008324">
    <property type="entry name" value="PRK11114.1-2"/>
    <property type="match status" value="1"/>
</dbReference>
<keyword evidence="12 15" id="KW-1133">Transmembrane helix</keyword>
<dbReference type="InterPro" id="IPR003920">
    <property type="entry name" value="Cell_synth_B"/>
</dbReference>
<evidence type="ECO:0000256" key="8">
    <source>
        <dbReference type="ARBA" id="ARBA00022519"/>
    </source>
</evidence>
<feature type="region of interest" description="Disordered" evidence="16">
    <location>
        <begin position="39"/>
        <end position="68"/>
    </location>
</feature>
<dbReference type="Proteomes" id="UP000680634">
    <property type="component" value="Unassembled WGS sequence"/>
</dbReference>
<keyword evidence="18" id="KW-1185">Reference proteome</keyword>
<reference evidence="17 18" key="1">
    <citation type="submission" date="2020-12" db="EMBL/GenBank/DDBJ databases">
        <authorList>
            <person name="Mcmullen J.G."/>
        </authorList>
    </citation>
    <scope>NUCLEOTIDE SEQUENCE [LARGE SCALE GENOMIC DNA]</scope>
    <source>
        <strain evidence="17 18">JGM97</strain>
    </source>
</reference>
<protein>
    <recommendedName>
        <fullName evidence="6 15">Cyclic di-GMP-binding protein</fullName>
    </recommendedName>
    <alternativeName>
        <fullName evidence="14 15">Cellulose synthase regulatory subunit</fullName>
    </alternativeName>
</protein>
<comment type="subunit">
    <text evidence="5 15">Tightly associated with the cellulose synthase catalytic subunit.</text>
</comment>
<evidence type="ECO:0000256" key="11">
    <source>
        <dbReference type="ARBA" id="ARBA00022916"/>
    </source>
</evidence>
<comment type="function">
    <text evidence="1 15">Binds the cellulose synthase activator, bis-(3'-5') cyclic diguanylic acid (c-di-GMP).</text>
</comment>
<evidence type="ECO:0000256" key="12">
    <source>
        <dbReference type="ARBA" id="ARBA00022989"/>
    </source>
</evidence>
<evidence type="ECO:0000256" key="7">
    <source>
        <dbReference type="ARBA" id="ARBA00022475"/>
    </source>
</evidence>
<dbReference type="PANTHER" id="PTHR39083">
    <property type="entry name" value="CYCLIC DI-GMP-BINDING PROTEIN"/>
    <property type="match status" value="1"/>
</dbReference>
<feature type="transmembrane region" description="Helical" evidence="15">
    <location>
        <begin position="750"/>
        <end position="772"/>
    </location>
</feature>
<feature type="signal peptide" evidence="15">
    <location>
        <begin position="1"/>
        <end position="18"/>
    </location>
</feature>
<evidence type="ECO:0000313" key="17">
    <source>
        <dbReference type="EMBL" id="MBS0967972.1"/>
    </source>
</evidence>
<dbReference type="PRINTS" id="PR01440">
    <property type="entry name" value="CELLSNTHASEB"/>
</dbReference>
<evidence type="ECO:0000256" key="16">
    <source>
        <dbReference type="SAM" id="MobiDB-lite"/>
    </source>
</evidence>